<accession>A0ABY2JI23</accession>
<organism evidence="3 4">
    <name type="scientific">Cryobacterium sinapicolor</name>
    <dbReference type="NCBI Taxonomy" id="1259236"/>
    <lineage>
        <taxon>Bacteria</taxon>
        <taxon>Bacillati</taxon>
        <taxon>Actinomycetota</taxon>
        <taxon>Actinomycetes</taxon>
        <taxon>Micrococcales</taxon>
        <taxon>Microbacteriaceae</taxon>
        <taxon>Cryobacterium</taxon>
    </lineage>
</organism>
<protein>
    <submittedName>
        <fullName evidence="3">SGNH/GDSL hydrolase family protein</fullName>
    </submittedName>
</protein>
<dbReference type="InterPro" id="IPR051532">
    <property type="entry name" value="Ester_Hydrolysis_Enzymes"/>
</dbReference>
<feature type="compositionally biased region" description="Low complexity" evidence="1">
    <location>
        <begin position="267"/>
        <end position="280"/>
    </location>
</feature>
<proteinExistence type="predicted"/>
<comment type="caution">
    <text evidence="3">The sequence shown here is derived from an EMBL/GenBank/DDBJ whole genome shotgun (WGS) entry which is preliminary data.</text>
</comment>
<reference evidence="3 4" key="1">
    <citation type="submission" date="2019-03" db="EMBL/GenBank/DDBJ databases">
        <title>Genomics of glacier-inhabiting Cryobacterium strains.</title>
        <authorList>
            <person name="Liu Q."/>
            <person name="Xin Y.-H."/>
        </authorList>
    </citation>
    <scope>NUCLEOTIDE SEQUENCE [LARGE SCALE GENOMIC DNA]</scope>
    <source>
        <strain evidence="3 4">TMT1-23-1</strain>
    </source>
</reference>
<dbReference type="Gene3D" id="3.40.50.1110">
    <property type="entry name" value="SGNH hydrolase"/>
    <property type="match status" value="1"/>
</dbReference>
<dbReference type="CDD" id="cd00229">
    <property type="entry name" value="SGNH_hydrolase"/>
    <property type="match status" value="1"/>
</dbReference>
<keyword evidence="4" id="KW-1185">Reference proteome</keyword>
<dbReference type="Proteomes" id="UP000297853">
    <property type="component" value="Unassembled WGS sequence"/>
</dbReference>
<keyword evidence="3" id="KW-0378">Hydrolase</keyword>
<dbReference type="EMBL" id="SOGQ01000014">
    <property type="protein sequence ID" value="TFD04018.1"/>
    <property type="molecule type" value="Genomic_DNA"/>
</dbReference>
<dbReference type="PANTHER" id="PTHR30383">
    <property type="entry name" value="THIOESTERASE 1/PROTEASE 1/LYSOPHOSPHOLIPASE L1"/>
    <property type="match status" value="1"/>
</dbReference>
<evidence type="ECO:0000313" key="3">
    <source>
        <dbReference type="EMBL" id="TFD04018.1"/>
    </source>
</evidence>
<feature type="region of interest" description="Disordered" evidence="1">
    <location>
        <begin position="244"/>
        <end position="291"/>
    </location>
</feature>
<dbReference type="SUPFAM" id="SSF52266">
    <property type="entry name" value="SGNH hydrolase"/>
    <property type="match status" value="1"/>
</dbReference>
<feature type="compositionally biased region" description="Low complexity" evidence="1">
    <location>
        <begin position="248"/>
        <end position="259"/>
    </location>
</feature>
<dbReference type="PANTHER" id="PTHR30383:SF5">
    <property type="entry name" value="SGNH HYDROLASE-TYPE ESTERASE DOMAIN-CONTAINING PROTEIN"/>
    <property type="match status" value="1"/>
</dbReference>
<dbReference type="InterPro" id="IPR036514">
    <property type="entry name" value="SGNH_hydro_sf"/>
</dbReference>
<sequence>MTAGSLATAAGLGAAVVVNYRGFQRRIAESSVILNETLPVHSLWWRTRAKDKGALLYAVIGDSAAQGIGASSPPRGYVGILTDHIRLSTGRTVRVVNLSVSGATVELAVRDQLPKFVKLTPDIVTVAIGANDIALWDAAVFEAGIRQIFQALPSHALVADLPCFHLPRNERMVAVANRIIRQVAAEHRLAVVPLHATTKRLGLRSVATHVAGDLFHPNNRGYRAWADAFLPALSAHLERGIRPADPVGADAPKAPADLPATPPAGLPSPAAEPASAPTASTLETGGVSGPS</sequence>
<dbReference type="GO" id="GO:0016787">
    <property type="term" value="F:hydrolase activity"/>
    <property type="evidence" value="ECO:0007669"/>
    <property type="project" value="UniProtKB-KW"/>
</dbReference>
<evidence type="ECO:0000259" key="2">
    <source>
        <dbReference type="Pfam" id="PF13472"/>
    </source>
</evidence>
<gene>
    <name evidence="3" type="ORF">E3T28_02990</name>
</gene>
<evidence type="ECO:0000256" key="1">
    <source>
        <dbReference type="SAM" id="MobiDB-lite"/>
    </source>
</evidence>
<feature type="domain" description="SGNH hydrolase-type esterase" evidence="2">
    <location>
        <begin position="59"/>
        <end position="224"/>
    </location>
</feature>
<evidence type="ECO:0000313" key="4">
    <source>
        <dbReference type="Proteomes" id="UP000297853"/>
    </source>
</evidence>
<name>A0ABY2JI23_9MICO</name>
<dbReference type="Pfam" id="PF13472">
    <property type="entry name" value="Lipase_GDSL_2"/>
    <property type="match status" value="1"/>
</dbReference>
<dbReference type="InterPro" id="IPR013830">
    <property type="entry name" value="SGNH_hydro"/>
</dbReference>